<keyword evidence="2" id="KW-0812">Transmembrane</keyword>
<reference evidence="3" key="1">
    <citation type="journal article" date="2014" name="Genome Announc.">
        <title>Draft genome sequence of Rhodosporidium toruloides CECT1137, an oleaginous yeast of biotechnological interest.</title>
        <authorList>
            <person name="Morin N."/>
            <person name="Calcas X."/>
            <person name="Devillers H."/>
            <person name="Durrens P."/>
            <person name="Sherman D.J."/>
            <person name="Nicaud J.-M."/>
            <person name="Neuveglise C."/>
        </authorList>
    </citation>
    <scope>NUCLEOTIDE SEQUENCE</scope>
    <source>
        <strain evidence="3">CECT1137</strain>
    </source>
</reference>
<evidence type="ECO:0000313" key="3">
    <source>
        <dbReference type="EMBL" id="CDR39641.1"/>
    </source>
</evidence>
<dbReference type="EMBL" id="LK052939">
    <property type="protein sequence ID" value="CDR39641.1"/>
    <property type="molecule type" value="Genomic_DNA"/>
</dbReference>
<feature type="transmembrane region" description="Helical" evidence="2">
    <location>
        <begin position="347"/>
        <end position="370"/>
    </location>
</feature>
<accession>A0A061AY31</accession>
<dbReference type="OrthoDB" id="2524154at2759"/>
<sequence length="481" mass="53623">MPDLHCSFAVLGTTDNPWADMHVLLHAQMYPPFRRGFTARVAVLVVLLVLLILVSFAYLTVTVRDVRRKGRDIWVMKVVERPAGRYLALNQYLIYPSLTVALSAVWIAYVAYVYSMFGPTAGNPRSLFYWLTLCWLPFFALLAATTYSTTSAANLASRGRQPHSHRLGPFTSAAMFTILLPVLLGLVLAIGIWTGSRWHRFASRWEEVYDFLGQQAAAYSGGALDPARVKQADAMLGARCATAMKAKDALLTNSIVYIVAAVVLVALNLFSGIYLLSTLRYIDDRQLIVPRGTPLVAPLQPLPSSTLNGADPTLADVTEAGQPTAAWEAAAEAEVSKLKVHRLRWDVTLFFMSVVPSCLAFIGYTAWLGTQMIAIMSDAGKYEFATLGMIWIYAFVSLVCLSALTIKTLLSLRLSARRRLEPVPPSVESQSTRRYRPTEQVRPRDWAEEQEEYGVGSQQEEWRRGDYSWDEKRGGERPPNE</sequence>
<proteinExistence type="predicted"/>
<evidence type="ECO:0000256" key="1">
    <source>
        <dbReference type="SAM" id="MobiDB-lite"/>
    </source>
</evidence>
<evidence type="ECO:0000256" key="2">
    <source>
        <dbReference type="SAM" id="Phobius"/>
    </source>
</evidence>
<keyword evidence="2" id="KW-0472">Membrane</keyword>
<feature type="transmembrane region" description="Helical" evidence="2">
    <location>
        <begin position="92"/>
        <end position="115"/>
    </location>
</feature>
<organism evidence="3">
    <name type="scientific">Rhodotorula toruloides</name>
    <name type="common">Yeast</name>
    <name type="synonym">Rhodosporidium toruloides</name>
    <dbReference type="NCBI Taxonomy" id="5286"/>
    <lineage>
        <taxon>Eukaryota</taxon>
        <taxon>Fungi</taxon>
        <taxon>Dikarya</taxon>
        <taxon>Basidiomycota</taxon>
        <taxon>Pucciniomycotina</taxon>
        <taxon>Microbotryomycetes</taxon>
        <taxon>Sporidiobolales</taxon>
        <taxon>Sporidiobolaceae</taxon>
        <taxon>Rhodotorula</taxon>
    </lineage>
</organism>
<name>A0A061AY31_RHOTO</name>
<feature type="compositionally biased region" description="Basic and acidic residues" evidence="1">
    <location>
        <begin position="460"/>
        <end position="481"/>
    </location>
</feature>
<feature type="compositionally biased region" description="Basic and acidic residues" evidence="1">
    <location>
        <begin position="436"/>
        <end position="447"/>
    </location>
</feature>
<feature type="transmembrane region" description="Helical" evidence="2">
    <location>
        <begin position="170"/>
        <end position="193"/>
    </location>
</feature>
<feature type="transmembrane region" description="Helical" evidence="2">
    <location>
        <begin position="254"/>
        <end position="276"/>
    </location>
</feature>
<keyword evidence="2" id="KW-1133">Transmembrane helix</keyword>
<feature type="transmembrane region" description="Helical" evidence="2">
    <location>
        <begin position="127"/>
        <end position="149"/>
    </location>
</feature>
<feature type="region of interest" description="Disordered" evidence="1">
    <location>
        <begin position="425"/>
        <end position="481"/>
    </location>
</feature>
<feature type="transmembrane region" description="Helical" evidence="2">
    <location>
        <begin position="37"/>
        <end position="61"/>
    </location>
</feature>
<gene>
    <name evidence="3" type="ORF">RHTO0S_04e07360g</name>
</gene>
<feature type="transmembrane region" description="Helical" evidence="2">
    <location>
        <begin position="390"/>
        <end position="410"/>
    </location>
</feature>
<protein>
    <submittedName>
        <fullName evidence="3">RHTO0S04e07360g1_1</fullName>
    </submittedName>
</protein>
<dbReference type="AlphaFoldDB" id="A0A061AY31"/>